<dbReference type="eggNOG" id="KOG2294">
    <property type="taxonomic scope" value="Eukaryota"/>
</dbReference>
<feature type="region of interest" description="Disordered" evidence="7">
    <location>
        <begin position="1"/>
        <end position="25"/>
    </location>
</feature>
<dbReference type="GO" id="GO:0000122">
    <property type="term" value="P:negative regulation of transcription by RNA polymerase II"/>
    <property type="evidence" value="ECO:0007669"/>
    <property type="project" value="EnsemblFungi"/>
</dbReference>
<evidence type="ECO:0000313" key="11">
    <source>
        <dbReference type="Proteomes" id="UP000000267"/>
    </source>
</evidence>
<feature type="region of interest" description="Disordered" evidence="7">
    <location>
        <begin position="475"/>
        <end position="651"/>
    </location>
</feature>
<dbReference type="GO" id="GO:0005634">
    <property type="term" value="C:nucleus"/>
    <property type="evidence" value="ECO:0007669"/>
    <property type="project" value="UniProtKB-SubCell"/>
</dbReference>
<dbReference type="GO" id="GO:2000221">
    <property type="term" value="P:negative regulation of pseudohyphal growth"/>
    <property type="evidence" value="ECO:0007669"/>
    <property type="project" value="EnsemblFungi"/>
</dbReference>
<evidence type="ECO:0000256" key="7">
    <source>
        <dbReference type="SAM" id="MobiDB-lite"/>
    </source>
</evidence>
<feature type="compositionally biased region" description="Low complexity" evidence="7">
    <location>
        <begin position="327"/>
        <end position="337"/>
    </location>
</feature>
<dbReference type="PANTHER" id="PTHR45881:SF1">
    <property type="entry name" value="FORK HEAD PROTEIN HOMOLOG 2"/>
    <property type="match status" value="1"/>
</dbReference>
<evidence type="ECO:0008006" key="12">
    <source>
        <dbReference type="Google" id="ProtNLM"/>
    </source>
</evidence>
<dbReference type="Pfam" id="PF00250">
    <property type="entry name" value="Forkhead"/>
    <property type="match status" value="1"/>
</dbReference>
<dbReference type="InterPro" id="IPR036390">
    <property type="entry name" value="WH_DNA-bd_sf"/>
</dbReference>
<dbReference type="HOGENOM" id="CLU_007090_2_0_1"/>
<evidence type="ECO:0000256" key="1">
    <source>
        <dbReference type="ARBA" id="ARBA00004123"/>
    </source>
</evidence>
<protein>
    <recommendedName>
        <fullName evidence="12">Fork-head domain-containing protein</fullName>
    </recommendedName>
</protein>
<dbReference type="GO" id="GO:0005829">
    <property type="term" value="C:cytosol"/>
    <property type="evidence" value="ECO:0007669"/>
    <property type="project" value="EnsemblFungi"/>
</dbReference>
<evidence type="ECO:0000256" key="4">
    <source>
        <dbReference type="ARBA" id="ARBA00023163"/>
    </source>
</evidence>
<reference evidence="10 11" key="1">
    <citation type="journal article" date="2007" name="Proc. Natl. Acad. Sci. U.S.A.">
        <title>Independent sorting-out of thousands of duplicated gene pairs in two yeast species descended from a whole-genome duplication.</title>
        <authorList>
            <person name="Scannell D.R."/>
            <person name="Frank A.C."/>
            <person name="Conant G.C."/>
            <person name="Byrne K.P."/>
            <person name="Woolfit M."/>
            <person name="Wolfe K.H."/>
        </authorList>
    </citation>
    <scope>NUCLEOTIDE SEQUENCE [LARGE SCALE GENOMIC DNA]</scope>
    <source>
        <strain evidence="11">ATCC 22028 / DSM 70294 / BCRC 21397 / CBS 2163 / NBRC 10782 / NRRL Y-8283 / UCD 57-17</strain>
    </source>
</reference>
<keyword evidence="3 6" id="KW-0238">DNA-binding</keyword>
<comment type="subcellular location">
    <subcellularLocation>
        <location evidence="1 6">Nucleus</location>
    </subcellularLocation>
</comment>
<dbReference type="InParanoid" id="A7THD7"/>
<feature type="compositionally biased region" description="Low complexity" evidence="7">
    <location>
        <begin position="1"/>
        <end position="16"/>
    </location>
</feature>
<feature type="compositionally biased region" description="Low complexity" evidence="7">
    <location>
        <begin position="544"/>
        <end position="555"/>
    </location>
</feature>
<dbReference type="GO" id="GO:0032968">
    <property type="term" value="P:positive regulation of transcription elongation by RNA polymerase II"/>
    <property type="evidence" value="ECO:0007669"/>
    <property type="project" value="EnsemblFungi"/>
</dbReference>
<dbReference type="OrthoDB" id="5954824at2759"/>
<feature type="DNA-binding region" description="Fork-head" evidence="6">
    <location>
        <begin position="363"/>
        <end position="461"/>
    </location>
</feature>
<keyword evidence="11" id="KW-1185">Reference proteome</keyword>
<dbReference type="InterPro" id="IPR036388">
    <property type="entry name" value="WH-like_DNA-bd_sf"/>
</dbReference>
<keyword evidence="2" id="KW-0805">Transcription regulation</keyword>
<dbReference type="EMBL" id="DS480391">
    <property type="protein sequence ID" value="EDO18261.1"/>
    <property type="molecule type" value="Genomic_DNA"/>
</dbReference>
<feature type="compositionally biased region" description="Low complexity" evidence="7">
    <location>
        <begin position="288"/>
        <end position="319"/>
    </location>
</feature>
<dbReference type="PROSITE" id="PS00657">
    <property type="entry name" value="FORK_HEAD_1"/>
    <property type="match status" value="1"/>
</dbReference>
<dbReference type="GO" id="GO:0061186">
    <property type="term" value="P:negative regulation of silent mating-type cassette heterochromatin formation"/>
    <property type="evidence" value="ECO:0007669"/>
    <property type="project" value="EnsemblFungi"/>
</dbReference>
<dbReference type="Pfam" id="PF00498">
    <property type="entry name" value="FHA"/>
    <property type="match status" value="1"/>
</dbReference>
<dbReference type="GO" id="GO:0000981">
    <property type="term" value="F:DNA-binding transcription factor activity, RNA polymerase II-specific"/>
    <property type="evidence" value="ECO:0007669"/>
    <property type="project" value="TreeGrafter"/>
</dbReference>
<dbReference type="GO" id="GO:0000086">
    <property type="term" value="P:G2/M transition of mitotic cell cycle"/>
    <property type="evidence" value="ECO:0007669"/>
    <property type="project" value="EnsemblFungi"/>
</dbReference>
<evidence type="ECO:0000256" key="3">
    <source>
        <dbReference type="ARBA" id="ARBA00023125"/>
    </source>
</evidence>
<feature type="compositionally biased region" description="Polar residues" evidence="7">
    <location>
        <begin position="632"/>
        <end position="651"/>
    </location>
</feature>
<dbReference type="GO" id="GO:0003688">
    <property type="term" value="F:DNA replication origin binding"/>
    <property type="evidence" value="ECO:0007669"/>
    <property type="project" value="EnsemblFungi"/>
</dbReference>
<accession>A7THD7</accession>
<evidence type="ECO:0000256" key="5">
    <source>
        <dbReference type="ARBA" id="ARBA00023242"/>
    </source>
</evidence>
<dbReference type="PRINTS" id="PR00053">
    <property type="entry name" value="FORKHEAD"/>
</dbReference>
<feature type="compositionally biased region" description="Low complexity" evidence="7">
    <location>
        <begin position="610"/>
        <end position="631"/>
    </location>
</feature>
<keyword evidence="5 6" id="KW-0539">Nucleus</keyword>
<dbReference type="GO" id="GO:0006338">
    <property type="term" value="P:chromatin remodeling"/>
    <property type="evidence" value="ECO:0007669"/>
    <property type="project" value="EnsemblFungi"/>
</dbReference>
<feature type="domain" description="Fork-head" evidence="9">
    <location>
        <begin position="363"/>
        <end position="461"/>
    </location>
</feature>
<dbReference type="GO" id="GO:1903468">
    <property type="term" value="P:positive regulation of DNA replication initiation"/>
    <property type="evidence" value="ECO:0007669"/>
    <property type="project" value="EnsemblFungi"/>
</dbReference>
<feature type="compositionally biased region" description="Low complexity" evidence="7">
    <location>
        <begin position="510"/>
        <end position="525"/>
    </location>
</feature>
<proteinExistence type="predicted"/>
<evidence type="ECO:0000259" key="9">
    <source>
        <dbReference type="PROSITE" id="PS50039"/>
    </source>
</evidence>
<dbReference type="CDD" id="cd00059">
    <property type="entry name" value="FH_FOX"/>
    <property type="match status" value="1"/>
</dbReference>
<dbReference type="STRING" id="436907.A7THD7"/>
<dbReference type="SMART" id="SM00339">
    <property type="entry name" value="FH"/>
    <property type="match status" value="1"/>
</dbReference>
<feature type="region of interest" description="Disordered" evidence="7">
    <location>
        <begin position="288"/>
        <end position="362"/>
    </location>
</feature>
<feature type="compositionally biased region" description="Polar residues" evidence="7">
    <location>
        <begin position="526"/>
        <end position="535"/>
    </location>
</feature>
<dbReference type="GO" id="GO:0061629">
    <property type="term" value="F:RNA polymerase II-specific DNA-binding transcription factor binding"/>
    <property type="evidence" value="ECO:0007669"/>
    <property type="project" value="EnsemblFungi"/>
</dbReference>
<evidence type="ECO:0000256" key="2">
    <source>
        <dbReference type="ARBA" id="ARBA00023015"/>
    </source>
</evidence>
<feature type="compositionally biased region" description="Polar residues" evidence="7">
    <location>
        <begin position="666"/>
        <end position="677"/>
    </location>
</feature>
<dbReference type="GO" id="GO:0003713">
    <property type="term" value="F:transcription coactivator activity"/>
    <property type="evidence" value="ECO:0007669"/>
    <property type="project" value="EnsemblFungi"/>
</dbReference>
<organism evidence="11">
    <name type="scientific">Vanderwaltozyma polyspora (strain ATCC 22028 / DSM 70294 / BCRC 21397 / CBS 2163 / NBRC 10782 / NRRL Y-8283 / UCD 57-17)</name>
    <name type="common">Kluyveromyces polysporus</name>
    <dbReference type="NCBI Taxonomy" id="436907"/>
    <lineage>
        <taxon>Eukaryota</taxon>
        <taxon>Fungi</taxon>
        <taxon>Dikarya</taxon>
        <taxon>Ascomycota</taxon>
        <taxon>Saccharomycotina</taxon>
        <taxon>Saccharomycetes</taxon>
        <taxon>Saccharomycetales</taxon>
        <taxon>Saccharomycetaceae</taxon>
        <taxon>Vanderwaltozyma</taxon>
    </lineage>
</organism>
<dbReference type="PANTHER" id="PTHR45881">
    <property type="entry name" value="CHECKPOINT SUPPRESSOR 1-LIKE, ISOFORM A-RELATED"/>
    <property type="match status" value="1"/>
</dbReference>
<feature type="region of interest" description="Disordered" evidence="7">
    <location>
        <begin position="742"/>
        <end position="790"/>
    </location>
</feature>
<dbReference type="OMA" id="YYRFAKT"/>
<dbReference type="Proteomes" id="UP000000267">
    <property type="component" value="Unassembled WGS sequence"/>
</dbReference>
<dbReference type="PROSITE" id="PS50006">
    <property type="entry name" value="FHA_DOMAIN"/>
    <property type="match status" value="1"/>
</dbReference>
<evidence type="ECO:0000313" key="10">
    <source>
        <dbReference type="EMBL" id="EDO18261.1"/>
    </source>
</evidence>
<dbReference type="InterPro" id="IPR001766">
    <property type="entry name" value="Fork_head_dom"/>
</dbReference>
<dbReference type="InterPro" id="IPR008984">
    <property type="entry name" value="SMAD_FHA_dom_sf"/>
</dbReference>
<dbReference type="FunCoup" id="A7THD7">
    <property type="interactions" value="1363"/>
</dbReference>
<dbReference type="PhylomeDB" id="A7THD7"/>
<dbReference type="FunFam" id="1.10.10.10:FF:000030">
    <property type="entry name" value="Forkhead box protein K2"/>
    <property type="match status" value="1"/>
</dbReference>
<feature type="region of interest" description="Disordered" evidence="7">
    <location>
        <begin position="663"/>
        <end position="685"/>
    </location>
</feature>
<dbReference type="GO" id="GO:0000978">
    <property type="term" value="F:RNA polymerase II cis-regulatory region sequence-specific DNA binding"/>
    <property type="evidence" value="ECO:0007669"/>
    <property type="project" value="TreeGrafter"/>
</dbReference>
<feature type="compositionally biased region" description="Basic and acidic residues" evidence="7">
    <location>
        <begin position="765"/>
        <end position="774"/>
    </location>
</feature>
<dbReference type="Gene3D" id="2.60.200.20">
    <property type="match status" value="1"/>
</dbReference>
<feature type="compositionally biased region" description="Polar residues" evidence="7">
    <location>
        <begin position="489"/>
        <end position="509"/>
    </location>
</feature>
<dbReference type="SUPFAM" id="SSF46785">
    <property type="entry name" value="Winged helix' DNA-binding domain"/>
    <property type="match status" value="1"/>
</dbReference>
<keyword evidence="4" id="KW-0804">Transcription</keyword>
<sequence>MNNNNKNSNNNNTNPNDQDSINLNRNRYNNDSILDLNSYNQQQHQYLINSIISTLEAPEQFTNVSKFYSNDKNVAGEVQAYAKISGTNWTYYVKDLEITIGRNTSDHNGGPEVMPNHSNDNNSVNIDLGPAKVVSRKHAMIKFNMQLGGWELYLFGRNGAKINFKRVTVNNSPIQLASGTILDIGGTQMMFILPGQDSLILSSVVSHLLPQLSLLYDNSNSSSGKLLNDLIKNSDYYKQNTNNIQNVIKQNETYQNSISSNQVRTFKMYGNNPSSASSSISNPASFYSNSNSHNPSLSNGSSNSSNPLLMLSPDSSSNNTAQQHNQPSYPTSYSSTSNHNNQTFPSPIDFASDLSRDENRNVKPPHSYATMITQAILSTKEGIISLADIYKYISTNYAYYRFAKTGWQNSIRHNLSLNKAFEKVPRKPDEPGKGMKWRISESYTQDFMNKWNSGKVSKIRRGSSVARQLQLHMSKYSKLPSPNDPAVDQPSNYNHISSKKNTGSNNGYVYSNLNPSQQQYQQPNPTTRLQAQPTVDLQRHHQHSQNQSSSSSASSVPDGFPNTLLLPPQPATSVGSSHNPTNSALVSFNNASNPSITRTPQLPSLSNHISTNSTSSLLPPSTSTSNPNHPSFSVSMNHLSPSGSNLMQSPSKTFHVTPMEAYTPERGSTNHLRSPSQNTLSGGQSLGTLGNGILSNSKINNSINMLGNDKNLLSTSILNPPTSAKSSNDRSSPNVWNLLQFNSATNTPASSMKRRISSENEANDNENHNNDGKGDVSPSKAARQLPTKELILETDGAKISMVNE</sequence>
<dbReference type="SUPFAM" id="SSF49879">
    <property type="entry name" value="SMAD/FHA domain"/>
    <property type="match status" value="1"/>
</dbReference>
<evidence type="ECO:0000256" key="6">
    <source>
        <dbReference type="PROSITE-ProRule" id="PRU00089"/>
    </source>
</evidence>
<name>A7THD7_VANPO</name>
<feature type="compositionally biased region" description="Polar residues" evidence="7">
    <location>
        <begin position="571"/>
        <end position="609"/>
    </location>
</feature>
<gene>
    <name evidence="10" type="ORF">Kpol_1039p10</name>
</gene>
<feature type="domain" description="FHA" evidence="8">
    <location>
        <begin position="98"/>
        <end position="167"/>
    </location>
</feature>
<evidence type="ECO:0000259" key="8">
    <source>
        <dbReference type="PROSITE" id="PS50006"/>
    </source>
</evidence>
<dbReference type="InterPro" id="IPR000253">
    <property type="entry name" value="FHA_dom"/>
</dbReference>
<dbReference type="InterPro" id="IPR018122">
    <property type="entry name" value="TF_fork_head_CS_1"/>
</dbReference>
<dbReference type="GO" id="GO:0003682">
    <property type="term" value="F:chromatin binding"/>
    <property type="evidence" value="ECO:0007669"/>
    <property type="project" value="EnsemblFungi"/>
</dbReference>
<dbReference type="SMART" id="SM00240">
    <property type="entry name" value="FHA"/>
    <property type="match status" value="1"/>
</dbReference>
<dbReference type="KEGG" id="vpo:Kpol_1039p10"/>
<dbReference type="RefSeq" id="XP_001646119.1">
    <property type="nucleotide sequence ID" value="XM_001646069.1"/>
</dbReference>
<dbReference type="PROSITE" id="PS00658">
    <property type="entry name" value="FORK_HEAD_2"/>
    <property type="match status" value="1"/>
</dbReference>
<dbReference type="AlphaFoldDB" id="A7THD7"/>
<dbReference type="CDD" id="cd22701">
    <property type="entry name" value="FHA_FKH1-like"/>
    <property type="match status" value="1"/>
</dbReference>
<dbReference type="PROSITE" id="PS50039">
    <property type="entry name" value="FORK_HEAD_3"/>
    <property type="match status" value="1"/>
</dbReference>
<dbReference type="InterPro" id="IPR030456">
    <property type="entry name" value="TF_fork_head_CS_2"/>
</dbReference>
<dbReference type="GO" id="GO:0000082">
    <property type="term" value="P:G1/S transition of mitotic cell cycle"/>
    <property type="evidence" value="ECO:0007669"/>
    <property type="project" value="EnsemblFungi"/>
</dbReference>
<dbReference type="GeneID" id="5546538"/>
<dbReference type="Gene3D" id="1.10.10.10">
    <property type="entry name" value="Winged helix-like DNA-binding domain superfamily/Winged helix DNA-binding domain"/>
    <property type="match status" value="1"/>
</dbReference>